<keyword evidence="1" id="KW-0472">Membrane</keyword>
<keyword evidence="1" id="KW-0812">Transmembrane</keyword>
<dbReference type="Proteomes" id="UP000243006">
    <property type="component" value="Unassembled WGS sequence"/>
</dbReference>
<keyword evidence="1" id="KW-1133">Transmembrane helix</keyword>
<evidence type="ECO:0000313" key="3">
    <source>
        <dbReference type="Proteomes" id="UP000243006"/>
    </source>
</evidence>
<comment type="caution">
    <text evidence="2">The sequence shown here is derived from an EMBL/GenBank/DDBJ whole genome shotgun (WGS) entry which is preliminary data.</text>
</comment>
<dbReference type="EMBL" id="LVZM01011099">
    <property type="protein sequence ID" value="OUC44973.1"/>
    <property type="molecule type" value="Genomic_DNA"/>
</dbReference>
<dbReference type="AlphaFoldDB" id="A0A1Y3EIL4"/>
<protein>
    <submittedName>
        <fullName evidence="2">Uncharacterized protein</fullName>
    </submittedName>
</protein>
<reference evidence="2 3" key="1">
    <citation type="submission" date="2015-04" db="EMBL/GenBank/DDBJ databases">
        <title>Draft genome of the roundworm Trichinella nativa.</title>
        <authorList>
            <person name="Mitreva M."/>
        </authorList>
    </citation>
    <scope>NUCLEOTIDE SEQUENCE [LARGE SCALE GENOMIC DNA]</scope>
    <source>
        <strain evidence="2 3">ISS45</strain>
    </source>
</reference>
<gene>
    <name evidence="2" type="ORF">D917_02091</name>
</gene>
<proteinExistence type="predicted"/>
<name>A0A1Y3EIL4_9BILA</name>
<organism evidence="2 3">
    <name type="scientific">Trichinella nativa</name>
    <dbReference type="NCBI Taxonomy" id="6335"/>
    <lineage>
        <taxon>Eukaryota</taxon>
        <taxon>Metazoa</taxon>
        <taxon>Ecdysozoa</taxon>
        <taxon>Nematoda</taxon>
        <taxon>Enoplea</taxon>
        <taxon>Dorylaimia</taxon>
        <taxon>Trichinellida</taxon>
        <taxon>Trichinellidae</taxon>
        <taxon>Trichinella</taxon>
    </lineage>
</organism>
<sequence>MANRLSNGVVQELCCYYPSHLVTFWLTTKCFLDFSWHPDRLRGKHRGIQLCEIVESPARHTPNHSAGFGLNRSSRDVKDTCCARPRLARPCPYSPASNWLLLVTSLLQAAYGPFWTLILAQMCPMPTSGYDEFAAIAVQSGPKWRISDSTTELPITSCSATISGLVYSMCLAIFINPFSTFIPLFQILNLYSFACDRHYAACTFIRQLLNNQNRQDHSAQHSVLKLTVSYGCC</sequence>
<evidence type="ECO:0000313" key="2">
    <source>
        <dbReference type="EMBL" id="OUC44973.1"/>
    </source>
</evidence>
<feature type="transmembrane region" description="Helical" evidence="1">
    <location>
        <begin position="165"/>
        <end position="188"/>
    </location>
</feature>
<evidence type="ECO:0000256" key="1">
    <source>
        <dbReference type="SAM" id="Phobius"/>
    </source>
</evidence>
<accession>A0A1Y3EIL4</accession>